<evidence type="ECO:0000313" key="4">
    <source>
        <dbReference type="EMBL" id="GFN87977.1"/>
    </source>
</evidence>
<dbReference type="GO" id="GO:0005524">
    <property type="term" value="F:ATP binding"/>
    <property type="evidence" value="ECO:0007669"/>
    <property type="project" value="UniProtKB-KW"/>
</dbReference>
<comment type="caution">
    <text evidence="4">The sequence shown here is derived from an EMBL/GenBank/DDBJ whole genome shotgun (WGS) entry which is preliminary data.</text>
</comment>
<dbReference type="SUPFAM" id="SSF56112">
    <property type="entry name" value="Protein kinase-like (PK-like)"/>
    <property type="match status" value="1"/>
</dbReference>
<organism evidence="4 5">
    <name type="scientific">Plakobranchus ocellatus</name>
    <dbReference type="NCBI Taxonomy" id="259542"/>
    <lineage>
        <taxon>Eukaryota</taxon>
        <taxon>Metazoa</taxon>
        <taxon>Spiralia</taxon>
        <taxon>Lophotrochozoa</taxon>
        <taxon>Mollusca</taxon>
        <taxon>Gastropoda</taxon>
        <taxon>Heterobranchia</taxon>
        <taxon>Euthyneura</taxon>
        <taxon>Panpulmonata</taxon>
        <taxon>Sacoglossa</taxon>
        <taxon>Placobranchoidea</taxon>
        <taxon>Plakobranchidae</taxon>
        <taxon>Plakobranchus</taxon>
    </lineage>
</organism>
<keyword evidence="4" id="KW-0808">Transferase</keyword>
<keyword evidence="5" id="KW-1185">Reference proteome</keyword>
<proteinExistence type="predicted"/>
<keyword evidence="2" id="KW-0067">ATP-binding</keyword>
<dbReference type="InterPro" id="IPR001245">
    <property type="entry name" value="Ser-Thr/Tyr_kinase_cat_dom"/>
</dbReference>
<dbReference type="EMBL" id="BLXT01001819">
    <property type="protein sequence ID" value="GFN87977.1"/>
    <property type="molecule type" value="Genomic_DNA"/>
</dbReference>
<dbReference type="Pfam" id="PF07714">
    <property type="entry name" value="PK_Tyr_Ser-Thr"/>
    <property type="match status" value="1"/>
</dbReference>
<dbReference type="InterPro" id="IPR000719">
    <property type="entry name" value="Prot_kinase_dom"/>
</dbReference>
<evidence type="ECO:0000313" key="5">
    <source>
        <dbReference type="Proteomes" id="UP000735302"/>
    </source>
</evidence>
<dbReference type="AlphaFoldDB" id="A0AAV3YZP8"/>
<keyword evidence="1" id="KW-0547">Nucleotide-binding</keyword>
<dbReference type="GO" id="GO:0004672">
    <property type="term" value="F:protein kinase activity"/>
    <property type="evidence" value="ECO:0007669"/>
    <property type="project" value="InterPro"/>
</dbReference>
<keyword evidence="4" id="KW-0418">Kinase</keyword>
<name>A0AAV3YZP8_9GAST</name>
<protein>
    <submittedName>
        <fullName evidence="4">Tyrosine-protein kinase</fullName>
    </submittedName>
</protein>
<reference evidence="4 5" key="1">
    <citation type="journal article" date="2021" name="Elife">
        <title>Chloroplast acquisition without the gene transfer in kleptoplastic sea slugs, Plakobranchus ocellatus.</title>
        <authorList>
            <person name="Maeda T."/>
            <person name="Takahashi S."/>
            <person name="Yoshida T."/>
            <person name="Shimamura S."/>
            <person name="Takaki Y."/>
            <person name="Nagai Y."/>
            <person name="Toyoda A."/>
            <person name="Suzuki Y."/>
            <person name="Arimoto A."/>
            <person name="Ishii H."/>
            <person name="Satoh N."/>
            <person name="Nishiyama T."/>
            <person name="Hasebe M."/>
            <person name="Maruyama T."/>
            <person name="Minagawa J."/>
            <person name="Obokata J."/>
            <person name="Shigenobu S."/>
        </authorList>
    </citation>
    <scope>NUCLEOTIDE SEQUENCE [LARGE SCALE GENOMIC DNA]</scope>
</reference>
<feature type="domain" description="Protein kinase" evidence="3">
    <location>
        <begin position="622"/>
        <end position="888"/>
    </location>
</feature>
<gene>
    <name evidence="4" type="ORF">PoB_001448300</name>
</gene>
<dbReference type="InterPro" id="IPR050198">
    <property type="entry name" value="Non-receptor_tyrosine_kinases"/>
</dbReference>
<dbReference type="Proteomes" id="UP000735302">
    <property type="component" value="Unassembled WGS sequence"/>
</dbReference>
<dbReference type="PANTHER" id="PTHR24418">
    <property type="entry name" value="TYROSINE-PROTEIN KINASE"/>
    <property type="match status" value="1"/>
</dbReference>
<evidence type="ECO:0000256" key="2">
    <source>
        <dbReference type="ARBA" id="ARBA00022840"/>
    </source>
</evidence>
<evidence type="ECO:0000256" key="1">
    <source>
        <dbReference type="ARBA" id="ARBA00022741"/>
    </source>
</evidence>
<evidence type="ECO:0000259" key="3">
    <source>
        <dbReference type="PROSITE" id="PS50011"/>
    </source>
</evidence>
<dbReference type="InterPro" id="IPR011009">
    <property type="entry name" value="Kinase-like_dom_sf"/>
</dbReference>
<accession>A0AAV3YZP8</accession>
<dbReference type="PROSITE" id="PS50011">
    <property type="entry name" value="PROTEIN_KINASE_DOM"/>
    <property type="match status" value="1"/>
</dbReference>
<dbReference type="Gene3D" id="1.10.510.10">
    <property type="entry name" value="Transferase(Phosphotransferase) domain 1"/>
    <property type="match status" value="1"/>
</dbReference>
<sequence length="958" mass="109129">MSFYTLNESYDVHIFNCQAQSCASALKTLAQAFSSRCKCIAEYRPYGLKNRWFMAYLEASTFTIIHICENVKDIVECLSQDTANKVMCIKLDPETPSATLCKSHGISFSDFVHRDASTDEDIKKFVDEVVDYLPHMQAPLYRDIAVAKKYTKLKSKKVKGQDQIIYANQEYKLSATPSKKVTLETRTNVLFDALEEEKAKSYSQGVSKLKRFVRLPCIFGGTQVEHAAYVANNEVGLQDSVQAPFGDVKDKALGNLTEAINTQCGNGSNADAQYVMYKMLPCMYRKGYITGLASVVLCKHQALQLHALTLLEMCCLCDKIGNSETDVQNVRDVQNALISLAVQLSDRHEAGIEEESNLHLVYRVCNLLFLLQATIIVACCDKAVDYYSMSGTNDIQLQEIYSLPSETIRKTSSKVSQHLVTVHKNLHAMSKKKKDKFFLKFRVGIQSGSYPDPKKLLDEELPTQILVIVECLKQIFSTKDPDSANLIFLRDFLRQRTFKRVLPKRPSKICQELVLRGVAYFLHYSLDKSTKIEDKCEIAIKIIDSLWQSDCLKHTNAEPILARLIFEAVPAIRQRVLELYTKRELYTGLLPFYLIREVEWLVSPCFTILKKNKESFTEMEGWLIFQGSFSGQPANVFIHRPNLEAHRDKNQSRLETLEDGFHNNQLSHLQRLKHPNILALFAFRTNQIPQFYITENFGICLQREMKNRRDNQRFHDEITLMRFLVQVASALEYCHDQKIIHCNLTAASVAVSDGKALLGRFKYAQRLGDKTENIISDHGFLPTRWAAPESLRSNTFSKASDIWMMGCLIYEISTHGILPYSHLDINNHELVMMFYPQLCGGKVPTLPCESCLSPKCQKIIHACTQFHSKDRPTAIDIRINLEEQLAVLDSKTSHDSPNYPGIGPKHRHSSYFQTSETGCANLKGDLWSYKNANLFFVKQSSFLNRRAGVCRDFVTPKT</sequence>